<organism evidence="2 3">
    <name type="scientific">Chryseobacterium nepalense</name>
    <dbReference type="NCBI Taxonomy" id="1854498"/>
    <lineage>
        <taxon>Bacteria</taxon>
        <taxon>Pseudomonadati</taxon>
        <taxon>Bacteroidota</taxon>
        <taxon>Flavobacteriia</taxon>
        <taxon>Flavobacteriales</taxon>
        <taxon>Weeksellaceae</taxon>
        <taxon>Chryseobacterium group</taxon>
        <taxon>Chryseobacterium</taxon>
    </lineage>
</organism>
<gene>
    <name evidence="2" type="ORF">M0D58_06690</name>
</gene>
<dbReference type="EMBL" id="CP096203">
    <property type="protein sequence ID" value="UPQ77235.1"/>
    <property type="molecule type" value="Genomic_DNA"/>
</dbReference>
<accession>A0ABY4KAF6</accession>
<dbReference type="SUPFAM" id="SSF81606">
    <property type="entry name" value="PP2C-like"/>
    <property type="match status" value="1"/>
</dbReference>
<sequence>MKIYSVLQIGEYHINHCEDFLITKKIGSNKILCAVMDGCSTAMESQFASALFGKILRKISIEKGYEELYETSHVDSLEDELKAVLKELFKEIIVLKNHLMLDEKELLTTVILLLYDMKTDKGIILSIGDGLICIDGKITEFERDNKPDYLAYHLKENFDDWYNNQTQKIFFNQMKNVSIATDGISSFTAVKKTSHNEKIDPINYLLIDTDNIDSEEMLSQKLKKLEHYYGLKPTDDLAVIRINKYIIGTITARTVGK</sequence>
<protein>
    <submittedName>
        <fullName evidence="2">Protein phosphatase 2C domain-containing protein</fullName>
    </submittedName>
</protein>
<dbReference type="RefSeq" id="WP_248394478.1">
    <property type="nucleotide sequence ID" value="NZ_CP096203.1"/>
</dbReference>
<evidence type="ECO:0000313" key="3">
    <source>
        <dbReference type="Proteomes" id="UP000830552"/>
    </source>
</evidence>
<dbReference type="Proteomes" id="UP000830552">
    <property type="component" value="Chromosome"/>
</dbReference>
<evidence type="ECO:0000313" key="2">
    <source>
        <dbReference type="EMBL" id="UPQ77235.1"/>
    </source>
</evidence>
<proteinExistence type="predicted"/>
<evidence type="ECO:0000259" key="1">
    <source>
        <dbReference type="Pfam" id="PF13672"/>
    </source>
</evidence>
<keyword evidence="3" id="KW-1185">Reference proteome</keyword>
<feature type="domain" description="PPM-type phosphatase" evidence="1">
    <location>
        <begin position="16"/>
        <end position="202"/>
    </location>
</feature>
<dbReference type="Pfam" id="PF13672">
    <property type="entry name" value="PP2C_2"/>
    <property type="match status" value="1"/>
</dbReference>
<dbReference type="InterPro" id="IPR001932">
    <property type="entry name" value="PPM-type_phosphatase-like_dom"/>
</dbReference>
<reference evidence="2" key="1">
    <citation type="submission" date="2022-04" db="EMBL/GenBank/DDBJ databases">
        <title>Evolutionary, genomic, and biogeographic characterization of Chryseobacterium nepalense represented by a plastic-degrading bacterium AC3.</title>
        <authorList>
            <person name="Yin Z."/>
            <person name="Liu X."/>
            <person name="Wang D."/>
            <person name="Xie Z."/>
        </authorList>
    </citation>
    <scope>NUCLEOTIDE SEQUENCE</scope>
    <source>
        <strain evidence="2">AC3</strain>
    </source>
</reference>
<dbReference type="Gene3D" id="3.60.40.10">
    <property type="entry name" value="PPM-type phosphatase domain"/>
    <property type="match status" value="1"/>
</dbReference>
<name>A0ABY4KAF6_9FLAO</name>
<dbReference type="InterPro" id="IPR036457">
    <property type="entry name" value="PPM-type-like_dom_sf"/>
</dbReference>